<dbReference type="AlphaFoldDB" id="A0A2M7SG19"/>
<organism evidence="2 3">
    <name type="scientific">Candidatus Desantisbacteria bacterium CG_4_10_14_0_8_um_filter_48_22</name>
    <dbReference type="NCBI Taxonomy" id="1974543"/>
    <lineage>
        <taxon>Bacteria</taxon>
        <taxon>Candidatus Desantisiibacteriota</taxon>
    </lineage>
</organism>
<evidence type="ECO:0000313" key="2">
    <source>
        <dbReference type="EMBL" id="PIZ18233.1"/>
    </source>
</evidence>
<dbReference type="PANTHER" id="PTHR35177">
    <property type="entry name" value="HYDROGENASE MATURATION FACTOR HYBG"/>
    <property type="match status" value="1"/>
</dbReference>
<dbReference type="GO" id="GO:1902670">
    <property type="term" value="F:carbon dioxide binding"/>
    <property type="evidence" value="ECO:0007669"/>
    <property type="project" value="TreeGrafter"/>
</dbReference>
<proteinExistence type="inferred from homology"/>
<accession>A0A2M7SG19</accession>
<dbReference type="InterPro" id="IPR001109">
    <property type="entry name" value="Hydrogenase_HupF/HypC"/>
</dbReference>
<dbReference type="Gene3D" id="2.30.30.140">
    <property type="match status" value="1"/>
</dbReference>
<dbReference type="SUPFAM" id="SSF159127">
    <property type="entry name" value="HupF/HypC-like"/>
    <property type="match status" value="1"/>
</dbReference>
<reference evidence="3" key="1">
    <citation type="submission" date="2017-09" db="EMBL/GenBank/DDBJ databases">
        <title>Depth-based differentiation of microbial function through sediment-hosted aquifers and enrichment of novel symbionts in the deep terrestrial subsurface.</title>
        <authorList>
            <person name="Probst A.J."/>
            <person name="Ladd B."/>
            <person name="Jarett J.K."/>
            <person name="Geller-Mcgrath D.E."/>
            <person name="Sieber C.M.K."/>
            <person name="Emerson J.B."/>
            <person name="Anantharaman K."/>
            <person name="Thomas B.C."/>
            <person name="Malmstrom R."/>
            <person name="Stieglmeier M."/>
            <person name="Klingl A."/>
            <person name="Woyke T."/>
            <person name="Ryan C.M."/>
            <person name="Banfield J.F."/>
        </authorList>
    </citation>
    <scope>NUCLEOTIDE SEQUENCE [LARGE SCALE GENOMIC DNA]</scope>
</reference>
<dbReference type="GO" id="GO:0005506">
    <property type="term" value="F:iron ion binding"/>
    <property type="evidence" value="ECO:0007669"/>
    <property type="project" value="TreeGrafter"/>
</dbReference>
<protein>
    <submittedName>
        <fullName evidence="2">HypC/HybG/HupF family hydrogenase formation chaperone</fullName>
    </submittedName>
</protein>
<dbReference type="EMBL" id="PFMR01000019">
    <property type="protein sequence ID" value="PIZ18233.1"/>
    <property type="molecule type" value="Genomic_DNA"/>
</dbReference>
<dbReference type="Pfam" id="PF01455">
    <property type="entry name" value="HupF_HypC"/>
    <property type="match status" value="1"/>
</dbReference>
<dbReference type="PROSITE" id="PS01097">
    <property type="entry name" value="HUPF_HYPC"/>
    <property type="match status" value="1"/>
</dbReference>
<dbReference type="PANTHER" id="PTHR35177:SF2">
    <property type="entry name" value="HYDROGENASE MATURATION FACTOR HYBG"/>
    <property type="match status" value="1"/>
</dbReference>
<dbReference type="NCBIfam" id="TIGR00074">
    <property type="entry name" value="hypC_hupF"/>
    <property type="match status" value="1"/>
</dbReference>
<sequence>MCLGIPVRIKKIMGEKALAESDGIQKEINLVFVPEAREGDYVLLHAGFAIQVINEEEAMKTLKILREIAEAEK</sequence>
<comment type="similarity">
    <text evidence="1">Belongs to the HupF/HypC family.</text>
</comment>
<evidence type="ECO:0000256" key="1">
    <source>
        <dbReference type="ARBA" id="ARBA00006018"/>
    </source>
</evidence>
<dbReference type="Proteomes" id="UP000229307">
    <property type="component" value="Unassembled WGS sequence"/>
</dbReference>
<gene>
    <name evidence="2" type="primary">hypC</name>
    <name evidence="2" type="ORF">COY52_00520</name>
</gene>
<dbReference type="PRINTS" id="PR00445">
    <property type="entry name" value="HUPFHYPC"/>
</dbReference>
<dbReference type="InterPro" id="IPR019812">
    <property type="entry name" value="Hydgase_assmbl_chp_CS"/>
</dbReference>
<name>A0A2M7SG19_9BACT</name>
<evidence type="ECO:0000313" key="3">
    <source>
        <dbReference type="Proteomes" id="UP000229307"/>
    </source>
</evidence>
<dbReference type="GO" id="GO:0051604">
    <property type="term" value="P:protein maturation"/>
    <property type="evidence" value="ECO:0007669"/>
    <property type="project" value="TreeGrafter"/>
</dbReference>
<comment type="caution">
    <text evidence="2">The sequence shown here is derived from an EMBL/GenBank/DDBJ whole genome shotgun (WGS) entry which is preliminary data.</text>
</comment>